<evidence type="ECO:0000313" key="3">
    <source>
        <dbReference type="EMBL" id="CAI9977783.1"/>
    </source>
</evidence>
<evidence type="ECO:0000256" key="2">
    <source>
        <dbReference type="SAM" id="MobiDB-lite"/>
    </source>
</evidence>
<keyword evidence="5" id="KW-1185">Reference proteome</keyword>
<feature type="coiled-coil region" evidence="1">
    <location>
        <begin position="282"/>
        <end position="309"/>
    </location>
</feature>
<evidence type="ECO:0000256" key="1">
    <source>
        <dbReference type="SAM" id="Coils"/>
    </source>
</evidence>
<gene>
    <name evidence="4" type="ORF">HINF_LOCUS35073</name>
    <name evidence="3" type="ORF">HINF_LOCUS65428</name>
</gene>
<dbReference type="EMBL" id="CATOUU010001180">
    <property type="protein sequence ID" value="CAI9977783.1"/>
    <property type="molecule type" value="Genomic_DNA"/>
</dbReference>
<evidence type="ECO:0000313" key="4">
    <source>
        <dbReference type="EMBL" id="CAL6033658.1"/>
    </source>
</evidence>
<reference evidence="3" key="1">
    <citation type="submission" date="2023-06" db="EMBL/GenBank/DDBJ databases">
        <authorList>
            <person name="Kurt Z."/>
        </authorList>
    </citation>
    <scope>NUCLEOTIDE SEQUENCE</scope>
</reference>
<comment type="caution">
    <text evidence="3">The sequence shown here is derived from an EMBL/GenBank/DDBJ whole genome shotgun (WGS) entry which is preliminary data.</text>
</comment>
<organism evidence="3">
    <name type="scientific">Hexamita inflata</name>
    <dbReference type="NCBI Taxonomy" id="28002"/>
    <lineage>
        <taxon>Eukaryota</taxon>
        <taxon>Metamonada</taxon>
        <taxon>Diplomonadida</taxon>
        <taxon>Hexamitidae</taxon>
        <taxon>Hexamitinae</taxon>
        <taxon>Hexamita</taxon>
    </lineage>
</organism>
<keyword evidence="1" id="KW-0175">Coiled coil</keyword>
<dbReference type="AlphaFoldDB" id="A0AA86RMX7"/>
<evidence type="ECO:0000313" key="5">
    <source>
        <dbReference type="Proteomes" id="UP001642409"/>
    </source>
</evidence>
<sequence length="538" mass="62688">MAEVDELRQSWREFVNDESVNVSLEQSQHDLSISMALSQTRSPKNYVHPKERIQQYAQEQELHRSGQFEKNLVHESRVIASMTKIDINSFKTAIRKMKLDVARAYRAICMYSNSDMSTADKLTPSALFELFVSLNYVRHDSQRDKELIQKVGNLIDSDGIQNGFYELYDVQQFILALDTLAYTNAPKEYQDIMRAENILKHHSKAAQVEFMNRERLSRQNMSLTLKEEERERMRRLGVIGDQEICTFAPSTQINEEKAKSGDHRLVQKIQELGIEIQDGMKLHEKSVIIQKYKNEMKKINEEKLNEQKNYTFKPEITEMAKSITNEQSFVERMMQDNAKRLEKEEKAKIEKQMKEEQEIENIKQSSQPKKSTLDKSILQNSPKIISEQTNKATLKLYKRMERARTEKNEFKSAIEQLGEPKTLDGAINKKAIESSQRLYDNKKQEKPEPLLQIEINITSTKVGKLMVYPGDQPGMLALNFCRIYSIGAEKYVALKMILEKTFEQNQIKFEHEEDIDYVRMLQSKADLSLSRSLKQSEL</sequence>
<reference evidence="4 5" key="2">
    <citation type="submission" date="2024-07" db="EMBL/GenBank/DDBJ databases">
        <authorList>
            <person name="Akdeniz Z."/>
        </authorList>
    </citation>
    <scope>NUCLEOTIDE SEQUENCE [LARGE SCALE GENOMIC DNA]</scope>
</reference>
<accession>A0AA86RMX7</accession>
<protein>
    <submittedName>
        <fullName evidence="3">Uncharacterized protein</fullName>
    </submittedName>
</protein>
<dbReference type="Proteomes" id="UP001642409">
    <property type="component" value="Unassembled WGS sequence"/>
</dbReference>
<proteinExistence type="predicted"/>
<dbReference type="EMBL" id="CAXDID020000126">
    <property type="protein sequence ID" value="CAL6033658.1"/>
    <property type="molecule type" value="Genomic_DNA"/>
</dbReference>
<feature type="region of interest" description="Disordered" evidence="2">
    <location>
        <begin position="348"/>
        <end position="375"/>
    </location>
</feature>
<name>A0AA86RMX7_9EUKA</name>